<accession>A0A5N1J6C7</accession>
<gene>
    <name evidence="2" type="ORF">F0P93_28675</name>
</gene>
<protein>
    <submittedName>
        <fullName evidence="2">DUF2384 domain-containing protein</fullName>
    </submittedName>
</protein>
<evidence type="ECO:0000259" key="1">
    <source>
        <dbReference type="Pfam" id="PF09722"/>
    </source>
</evidence>
<dbReference type="Proteomes" id="UP000326344">
    <property type="component" value="Unassembled WGS sequence"/>
</dbReference>
<dbReference type="InterPro" id="IPR024467">
    <property type="entry name" value="Xre/MbcA/ParS-like_toxin-bd"/>
</dbReference>
<dbReference type="AlphaFoldDB" id="A0A5N1J6C7"/>
<dbReference type="Pfam" id="PF09722">
    <property type="entry name" value="Xre_MbcA_ParS_C"/>
    <property type="match status" value="1"/>
</dbReference>
<proteinExistence type="predicted"/>
<keyword evidence="3" id="KW-1185">Reference proteome</keyword>
<reference evidence="2 3" key="1">
    <citation type="submission" date="2019-09" db="EMBL/GenBank/DDBJ databases">
        <title>Genome Sequence of Larkinella sp MA1.</title>
        <authorList>
            <person name="Srinivasan S."/>
        </authorList>
    </citation>
    <scope>NUCLEOTIDE SEQUENCE [LARGE SCALE GENOMIC DNA]</scope>
    <source>
        <strain evidence="2 3">MA1</strain>
    </source>
</reference>
<sequence>MQKSHSLSEVHAKGIEVFENQEDFEVWLHAKIPALLNQKPLDLVDSEMGRKQVLNILNAILHGIHT</sequence>
<dbReference type="EMBL" id="VTWS01000011">
    <property type="protein sequence ID" value="KAA9346250.1"/>
    <property type="molecule type" value="Genomic_DNA"/>
</dbReference>
<name>A0A5N1J6C7_9BACT</name>
<organism evidence="2 3">
    <name type="scientific">Larkinella humicola</name>
    <dbReference type="NCBI Taxonomy" id="2607654"/>
    <lineage>
        <taxon>Bacteria</taxon>
        <taxon>Pseudomonadati</taxon>
        <taxon>Bacteroidota</taxon>
        <taxon>Cytophagia</taxon>
        <taxon>Cytophagales</taxon>
        <taxon>Spirosomataceae</taxon>
        <taxon>Larkinella</taxon>
    </lineage>
</organism>
<evidence type="ECO:0000313" key="3">
    <source>
        <dbReference type="Proteomes" id="UP000326344"/>
    </source>
</evidence>
<evidence type="ECO:0000313" key="2">
    <source>
        <dbReference type="EMBL" id="KAA9346250.1"/>
    </source>
</evidence>
<comment type="caution">
    <text evidence="2">The sequence shown here is derived from an EMBL/GenBank/DDBJ whole genome shotgun (WGS) entry which is preliminary data.</text>
</comment>
<dbReference type="RefSeq" id="WP_150881247.1">
    <property type="nucleotide sequence ID" value="NZ_VTWS01000011.1"/>
</dbReference>
<feature type="domain" description="Antitoxin Xre/MbcA/ParS-like toxin-binding" evidence="1">
    <location>
        <begin position="15"/>
        <end position="63"/>
    </location>
</feature>